<proteinExistence type="predicted"/>
<evidence type="ECO:0000313" key="3">
    <source>
        <dbReference type="Proteomes" id="UP000252519"/>
    </source>
</evidence>
<feature type="domain" description="SCP" evidence="1">
    <location>
        <begin position="20"/>
        <end position="82"/>
    </location>
</feature>
<gene>
    <name evidence="2" type="ORF">ANCCAN_02560</name>
</gene>
<dbReference type="EMBL" id="JOJR01000015">
    <property type="protein sequence ID" value="RCN51199.1"/>
    <property type="molecule type" value="Genomic_DNA"/>
</dbReference>
<name>A0A368H6D9_ANCCA</name>
<organism evidence="2 3">
    <name type="scientific">Ancylostoma caninum</name>
    <name type="common">Dog hookworm</name>
    <dbReference type="NCBI Taxonomy" id="29170"/>
    <lineage>
        <taxon>Eukaryota</taxon>
        <taxon>Metazoa</taxon>
        <taxon>Ecdysozoa</taxon>
        <taxon>Nematoda</taxon>
        <taxon>Chromadorea</taxon>
        <taxon>Rhabditida</taxon>
        <taxon>Rhabditina</taxon>
        <taxon>Rhabditomorpha</taxon>
        <taxon>Strongyloidea</taxon>
        <taxon>Ancylostomatidae</taxon>
        <taxon>Ancylostomatinae</taxon>
        <taxon>Ancylostoma</taxon>
    </lineage>
</organism>
<evidence type="ECO:0000313" key="2">
    <source>
        <dbReference type="EMBL" id="RCN51199.1"/>
    </source>
</evidence>
<dbReference type="Proteomes" id="UP000252519">
    <property type="component" value="Unassembled WGS sequence"/>
</dbReference>
<dbReference type="CDD" id="cd05380">
    <property type="entry name" value="CAP_euk"/>
    <property type="match status" value="1"/>
</dbReference>
<protein>
    <recommendedName>
        <fullName evidence="1">SCP domain-containing protein</fullName>
    </recommendedName>
</protein>
<dbReference type="InterPro" id="IPR035940">
    <property type="entry name" value="CAP_sf"/>
</dbReference>
<dbReference type="Pfam" id="PF00188">
    <property type="entry name" value="CAP"/>
    <property type="match status" value="1"/>
</dbReference>
<dbReference type="InterPro" id="IPR014044">
    <property type="entry name" value="CAP_dom"/>
</dbReference>
<dbReference type="AlphaFoldDB" id="A0A368H6D9"/>
<dbReference type="SUPFAM" id="SSF55797">
    <property type="entry name" value="PR-1-like"/>
    <property type="match status" value="1"/>
</dbReference>
<evidence type="ECO:0000259" key="1">
    <source>
        <dbReference type="Pfam" id="PF00188"/>
    </source>
</evidence>
<comment type="caution">
    <text evidence="2">The sequence shown here is derived from an EMBL/GenBank/DDBJ whole genome shotgun (WGS) entry which is preliminary data.</text>
</comment>
<dbReference type="Gene3D" id="3.40.33.10">
    <property type="entry name" value="CAP"/>
    <property type="match status" value="1"/>
</dbReference>
<reference evidence="2 3" key="1">
    <citation type="submission" date="2014-10" db="EMBL/GenBank/DDBJ databases">
        <title>Draft genome of the hookworm Ancylostoma caninum.</title>
        <authorList>
            <person name="Mitreva M."/>
        </authorList>
    </citation>
    <scope>NUCLEOTIDE SEQUENCE [LARGE SCALE GENOMIC DNA]</scope>
    <source>
        <strain evidence="2 3">Baltimore</strain>
    </source>
</reference>
<dbReference type="STRING" id="29170.A0A368H6D9"/>
<keyword evidence="3" id="KW-1185">Reference proteome</keyword>
<accession>A0A368H6D9</accession>
<sequence length="116" mass="13263">MYDFAFVIVLWIKSPKPCDMNKAIKEALNKWWNEVRSATLVDDNKYDETAIKHFGQMAYGKTSLVGCSTNFCSGQLNLVCLYNEKYVFFFNVFVFKAAPTKVSVFGLIACVDDDFQ</sequence>